<dbReference type="GO" id="GO:0009279">
    <property type="term" value="C:cell outer membrane"/>
    <property type="evidence" value="ECO:0007669"/>
    <property type="project" value="TreeGrafter"/>
</dbReference>
<reference evidence="3" key="1">
    <citation type="journal article" date="2014" name="Front. Microbiol.">
        <title>High frequency of phylogenetically diverse reductive dehalogenase-homologous genes in deep subseafloor sedimentary metagenomes.</title>
        <authorList>
            <person name="Kawai M."/>
            <person name="Futagami T."/>
            <person name="Toyoda A."/>
            <person name="Takaki Y."/>
            <person name="Nishi S."/>
            <person name="Hori S."/>
            <person name="Arai W."/>
            <person name="Tsubouchi T."/>
            <person name="Morono Y."/>
            <person name="Uchiyama I."/>
            <person name="Ito T."/>
            <person name="Fujiyama A."/>
            <person name="Inagaki F."/>
            <person name="Takami H."/>
        </authorList>
    </citation>
    <scope>NUCLEOTIDE SEQUENCE</scope>
    <source>
        <strain evidence="3">Expedition CK06-06</strain>
    </source>
</reference>
<dbReference type="EMBL" id="BARV01039125">
    <property type="protein sequence ID" value="GAI54266.1"/>
    <property type="molecule type" value="Genomic_DNA"/>
</dbReference>
<dbReference type="InterPro" id="IPR039426">
    <property type="entry name" value="TonB-dep_rcpt-like"/>
</dbReference>
<protein>
    <recommendedName>
        <fullName evidence="2">TonB-dependent receptor plug domain-containing protein</fullName>
    </recommendedName>
</protein>
<comment type="caution">
    <text evidence="3">The sequence shown here is derived from an EMBL/GenBank/DDBJ whole genome shotgun (WGS) entry which is preliminary data.</text>
</comment>
<dbReference type="Pfam" id="PF07715">
    <property type="entry name" value="Plug"/>
    <property type="match status" value="1"/>
</dbReference>
<feature type="domain" description="TonB-dependent receptor plug" evidence="2">
    <location>
        <begin position="47"/>
        <end position="128"/>
    </location>
</feature>
<dbReference type="PANTHER" id="PTHR30069">
    <property type="entry name" value="TONB-DEPENDENT OUTER MEMBRANE RECEPTOR"/>
    <property type="match status" value="1"/>
</dbReference>
<accession>X1QHH0</accession>
<name>X1QHH0_9ZZZZ</name>
<evidence type="ECO:0000313" key="3">
    <source>
        <dbReference type="EMBL" id="GAI54266.1"/>
    </source>
</evidence>
<organism evidence="3">
    <name type="scientific">marine sediment metagenome</name>
    <dbReference type="NCBI Taxonomy" id="412755"/>
    <lineage>
        <taxon>unclassified sequences</taxon>
        <taxon>metagenomes</taxon>
        <taxon>ecological metagenomes</taxon>
    </lineage>
</organism>
<evidence type="ECO:0000259" key="2">
    <source>
        <dbReference type="Pfam" id="PF07715"/>
    </source>
</evidence>
<sequence length="143" mass="15911">MKQVWLILLVIIYHLPVFSQSPDTVPSHRHYDIEQVIITATRTPKSLKNIPGQAEIISAENIEELPVANIDDVLRTIGNVYVNRSWGIFSKNASITMRGLESSSRTLVMIDGVPKNKMAGTGYSLLSCSVQAMEMQARQIARS</sequence>
<evidence type="ECO:0000256" key="1">
    <source>
        <dbReference type="ARBA" id="ARBA00022729"/>
    </source>
</evidence>
<dbReference type="Gene3D" id="2.170.130.10">
    <property type="entry name" value="TonB-dependent receptor, plug domain"/>
    <property type="match status" value="1"/>
</dbReference>
<proteinExistence type="predicted"/>
<dbReference type="PANTHER" id="PTHR30069:SF29">
    <property type="entry name" value="HEMOGLOBIN AND HEMOGLOBIN-HAPTOGLOBIN-BINDING PROTEIN 1-RELATED"/>
    <property type="match status" value="1"/>
</dbReference>
<dbReference type="GO" id="GO:0044718">
    <property type="term" value="P:siderophore transmembrane transport"/>
    <property type="evidence" value="ECO:0007669"/>
    <property type="project" value="TreeGrafter"/>
</dbReference>
<dbReference type="InterPro" id="IPR012910">
    <property type="entry name" value="Plug_dom"/>
</dbReference>
<dbReference type="SUPFAM" id="SSF56935">
    <property type="entry name" value="Porins"/>
    <property type="match status" value="1"/>
</dbReference>
<dbReference type="InterPro" id="IPR037066">
    <property type="entry name" value="Plug_dom_sf"/>
</dbReference>
<gene>
    <name evidence="3" type="ORF">S06H3_60059</name>
</gene>
<dbReference type="GO" id="GO:0015344">
    <property type="term" value="F:siderophore uptake transmembrane transporter activity"/>
    <property type="evidence" value="ECO:0007669"/>
    <property type="project" value="TreeGrafter"/>
</dbReference>
<dbReference type="AlphaFoldDB" id="X1QHH0"/>
<keyword evidence="1" id="KW-0732">Signal</keyword>
<dbReference type="PROSITE" id="PS52016">
    <property type="entry name" value="TONB_DEPENDENT_REC_3"/>
    <property type="match status" value="1"/>
</dbReference>